<reference evidence="2" key="2">
    <citation type="submission" date="2021-04" db="EMBL/GenBank/DDBJ databases">
        <authorList>
            <person name="Gilroy R."/>
        </authorList>
    </citation>
    <scope>NUCLEOTIDE SEQUENCE</scope>
    <source>
        <strain evidence="2">ChiBcec8-14828</strain>
    </source>
</reference>
<organism evidence="2 3">
    <name type="scientific">Candidatus Ruthenibacterium avium</name>
    <dbReference type="NCBI Taxonomy" id="2838751"/>
    <lineage>
        <taxon>Bacteria</taxon>
        <taxon>Bacillati</taxon>
        <taxon>Bacillota</taxon>
        <taxon>Clostridia</taxon>
        <taxon>Eubacteriales</taxon>
        <taxon>Oscillospiraceae</taxon>
        <taxon>Ruthenibacterium</taxon>
    </lineage>
</organism>
<evidence type="ECO:0000256" key="1">
    <source>
        <dbReference type="SAM" id="Phobius"/>
    </source>
</evidence>
<gene>
    <name evidence="2" type="primary">thiT</name>
    <name evidence="2" type="ORF">H9943_02880</name>
</gene>
<protein>
    <submittedName>
        <fullName evidence="2">Energy-coupled thiamine transporter ThiT</fullName>
    </submittedName>
</protein>
<dbReference type="Pfam" id="PF09515">
    <property type="entry name" value="Thia_YuaJ"/>
    <property type="match status" value="1"/>
</dbReference>
<dbReference type="GO" id="GO:0015234">
    <property type="term" value="F:thiamine transmembrane transporter activity"/>
    <property type="evidence" value="ECO:0007669"/>
    <property type="project" value="InterPro"/>
</dbReference>
<reference evidence="2" key="1">
    <citation type="journal article" date="2021" name="PeerJ">
        <title>Extensive microbial diversity within the chicken gut microbiome revealed by metagenomics and culture.</title>
        <authorList>
            <person name="Gilroy R."/>
            <person name="Ravi A."/>
            <person name="Getino M."/>
            <person name="Pursley I."/>
            <person name="Horton D.L."/>
            <person name="Alikhan N.F."/>
            <person name="Baker D."/>
            <person name="Gharbi K."/>
            <person name="Hall N."/>
            <person name="Watson M."/>
            <person name="Adriaenssens E.M."/>
            <person name="Foster-Nyarko E."/>
            <person name="Jarju S."/>
            <person name="Secka A."/>
            <person name="Antonio M."/>
            <person name="Oren A."/>
            <person name="Chaudhuri R.R."/>
            <person name="La Ragione R."/>
            <person name="Hildebrand F."/>
            <person name="Pallen M.J."/>
        </authorList>
    </citation>
    <scope>NUCLEOTIDE SEQUENCE</scope>
    <source>
        <strain evidence="2">ChiBcec8-14828</strain>
    </source>
</reference>
<proteinExistence type="predicted"/>
<feature type="transmembrane region" description="Helical" evidence="1">
    <location>
        <begin position="82"/>
        <end position="103"/>
    </location>
</feature>
<evidence type="ECO:0000313" key="3">
    <source>
        <dbReference type="Proteomes" id="UP000824209"/>
    </source>
</evidence>
<dbReference type="GO" id="GO:0005886">
    <property type="term" value="C:plasma membrane"/>
    <property type="evidence" value="ECO:0007669"/>
    <property type="project" value="InterPro"/>
</dbReference>
<dbReference type="Proteomes" id="UP000824209">
    <property type="component" value="Unassembled WGS sequence"/>
</dbReference>
<dbReference type="Gene3D" id="1.10.1760.20">
    <property type="match status" value="1"/>
</dbReference>
<keyword evidence="1" id="KW-0812">Transmembrane</keyword>
<name>A0A9D2M193_9FIRM</name>
<feature type="transmembrane region" description="Helical" evidence="1">
    <location>
        <begin position="115"/>
        <end position="140"/>
    </location>
</feature>
<dbReference type="AlphaFoldDB" id="A0A9D2M193"/>
<accession>A0A9D2M193</accession>
<feature type="transmembrane region" description="Helical" evidence="1">
    <location>
        <begin position="33"/>
        <end position="51"/>
    </location>
</feature>
<keyword evidence="1" id="KW-0472">Membrane</keyword>
<evidence type="ECO:0000313" key="2">
    <source>
        <dbReference type="EMBL" id="HJB39322.1"/>
    </source>
</evidence>
<feature type="transmembrane region" description="Helical" evidence="1">
    <location>
        <begin position="160"/>
        <end position="182"/>
    </location>
</feature>
<dbReference type="InterPro" id="IPR012651">
    <property type="entry name" value="Thia_Transptr_ThiT"/>
</dbReference>
<comment type="caution">
    <text evidence="2">The sequence shown here is derived from an EMBL/GenBank/DDBJ whole genome shotgun (WGS) entry which is preliminary data.</text>
</comment>
<keyword evidence="1" id="KW-1133">Transmembrane helix</keyword>
<sequence length="193" mass="21260">MTTTHTRLRTLIECALMVALGTILAQIKLFDMPFGGSVTLLSMLPFILISFRHGVKWGLLTGFINSLLQMMMGFYPPPANTVLAYIGVILLDYVLAFTLLGTADLVAKRFSNRTVGVACGTIWACALRFLCSFLSGALLWDSYQSSYEWAEGLNVWVYSLIYNGTYMLPEAILTALAAVLLVNAAPRLFEAEI</sequence>
<dbReference type="EMBL" id="DWYA01000028">
    <property type="protein sequence ID" value="HJB39322.1"/>
    <property type="molecule type" value="Genomic_DNA"/>
</dbReference>
<dbReference type="NCBIfam" id="TIGR02357">
    <property type="entry name" value="ECF_ThiT_YuaJ"/>
    <property type="match status" value="1"/>
</dbReference>